<dbReference type="PROSITE" id="PS51257">
    <property type="entry name" value="PROKAR_LIPOPROTEIN"/>
    <property type="match status" value="1"/>
</dbReference>
<organism evidence="2 3">
    <name type="scientific">Winogradskyella pulchriflava</name>
    <dbReference type="NCBI Taxonomy" id="1110688"/>
    <lineage>
        <taxon>Bacteria</taxon>
        <taxon>Pseudomonadati</taxon>
        <taxon>Bacteroidota</taxon>
        <taxon>Flavobacteriia</taxon>
        <taxon>Flavobacteriales</taxon>
        <taxon>Flavobacteriaceae</taxon>
        <taxon>Winogradskyella</taxon>
    </lineage>
</organism>
<dbReference type="RefSeq" id="WP_386058121.1">
    <property type="nucleotide sequence ID" value="NZ_JBHLTQ010000001.1"/>
</dbReference>
<reference evidence="2 3" key="1">
    <citation type="submission" date="2024-09" db="EMBL/GenBank/DDBJ databases">
        <authorList>
            <person name="Sun Q."/>
            <person name="Mori K."/>
        </authorList>
    </citation>
    <scope>NUCLEOTIDE SEQUENCE [LARGE SCALE GENOMIC DNA]</scope>
    <source>
        <strain evidence="2 3">NCAIM B.02481</strain>
    </source>
</reference>
<feature type="domain" description="DUF547" evidence="1">
    <location>
        <begin position="126"/>
        <end position="231"/>
    </location>
</feature>
<evidence type="ECO:0000313" key="3">
    <source>
        <dbReference type="Proteomes" id="UP001589832"/>
    </source>
</evidence>
<dbReference type="PANTHER" id="PTHR46361">
    <property type="entry name" value="ELECTRON CARRIER/ PROTEIN DISULFIDE OXIDOREDUCTASE"/>
    <property type="match status" value="1"/>
</dbReference>
<comment type="caution">
    <text evidence="2">The sequence shown here is derived from an EMBL/GenBank/DDBJ whole genome shotgun (WGS) entry which is preliminary data.</text>
</comment>
<gene>
    <name evidence="2" type="ORF">ACFFGA_00560</name>
</gene>
<protein>
    <submittedName>
        <fullName evidence="2">DUF547 domain-containing protein</fullName>
    </submittedName>
</protein>
<accession>A0ABV6Q437</accession>
<name>A0ABV6Q437_9FLAO</name>
<dbReference type="Pfam" id="PF04784">
    <property type="entry name" value="DUF547"/>
    <property type="match status" value="1"/>
</dbReference>
<evidence type="ECO:0000313" key="2">
    <source>
        <dbReference type="EMBL" id="MFC0603029.1"/>
    </source>
</evidence>
<evidence type="ECO:0000259" key="1">
    <source>
        <dbReference type="Pfam" id="PF04784"/>
    </source>
</evidence>
<sequence length="292" mass="34505">MKYSFVLFLILFISSCCGTKKTVESQPESTKEIAIVTEVPDVIDIKHDIDSEIEVWIEIEETPIEPKENDIVEDIEIEETLNHKNWDNLLLKYVYKGGRVDYLAFKRNRNKLLEYIESLKKNLPTDDWSKKEKLAYWINAYNALTIDLILRNYPKKSIKDIKDPWDQRLWQFDDKWLNLNDIEHKILRKMDEPRIHFAIVCASVSCPKLQNEAFTASNLEEQLTNATKEFLADKSKNEISQNNLKLSKIFKWFKKDFEQDGSLIDFLNQYSTVIISDSAKKSYKDYNWDLNE</sequence>
<proteinExistence type="predicted"/>
<dbReference type="InterPro" id="IPR006869">
    <property type="entry name" value="DUF547"/>
</dbReference>
<dbReference type="PANTHER" id="PTHR46361:SF3">
    <property type="entry name" value="ELECTRON CARRIER_ PROTEIN DISULFIDE OXIDOREDUCTASE"/>
    <property type="match status" value="1"/>
</dbReference>
<dbReference type="EMBL" id="JBHLTQ010000001">
    <property type="protein sequence ID" value="MFC0603029.1"/>
    <property type="molecule type" value="Genomic_DNA"/>
</dbReference>
<dbReference type="Proteomes" id="UP001589832">
    <property type="component" value="Unassembled WGS sequence"/>
</dbReference>
<keyword evidence="3" id="KW-1185">Reference proteome</keyword>